<dbReference type="InterPro" id="IPR014721">
    <property type="entry name" value="Ribsml_uS5_D2-typ_fold_subgr"/>
</dbReference>
<keyword evidence="4" id="KW-0648">Protein biosynthesis</keyword>
<dbReference type="GO" id="GO:0005525">
    <property type="term" value="F:GTP binding"/>
    <property type="evidence" value="ECO:0007669"/>
    <property type="project" value="UniProtKB-KW"/>
</dbReference>
<dbReference type="Pfam" id="PF14492">
    <property type="entry name" value="EFG_III"/>
    <property type="match status" value="1"/>
</dbReference>
<comment type="caution">
    <text evidence="9">The sequence shown here is derived from an EMBL/GenBank/DDBJ whole genome shotgun (WGS) entry which is preliminary data.</text>
</comment>
<evidence type="ECO:0000256" key="1">
    <source>
        <dbReference type="ARBA" id="ARBA00017872"/>
    </source>
</evidence>
<dbReference type="InterPro" id="IPR027417">
    <property type="entry name" value="P-loop_NTPase"/>
</dbReference>
<dbReference type="InterPro" id="IPR009022">
    <property type="entry name" value="EFG_III"/>
</dbReference>
<keyword evidence="10" id="KW-1185">Reference proteome</keyword>
<dbReference type="AlphaFoldDB" id="A0A846MVU3"/>
<evidence type="ECO:0000313" key="10">
    <source>
        <dbReference type="Proteomes" id="UP000570514"/>
    </source>
</evidence>
<protein>
    <recommendedName>
        <fullName evidence="1">Elongation factor G</fullName>
    </recommendedName>
</protein>
<dbReference type="CDD" id="cd16262">
    <property type="entry name" value="EFG_III"/>
    <property type="match status" value="1"/>
</dbReference>
<dbReference type="InterPro" id="IPR041095">
    <property type="entry name" value="EFG_II"/>
</dbReference>
<dbReference type="InterPro" id="IPR053905">
    <property type="entry name" value="EF-G-like_DII"/>
</dbReference>
<dbReference type="SUPFAM" id="SSF54211">
    <property type="entry name" value="Ribosomal protein S5 domain 2-like"/>
    <property type="match status" value="1"/>
</dbReference>
<evidence type="ECO:0000256" key="4">
    <source>
        <dbReference type="ARBA" id="ARBA00022917"/>
    </source>
</evidence>
<dbReference type="FunFam" id="3.30.70.240:FF:000001">
    <property type="entry name" value="Elongation factor G"/>
    <property type="match status" value="1"/>
</dbReference>
<keyword evidence="5" id="KW-0342">GTP-binding</keyword>
<dbReference type="Gene3D" id="3.30.70.870">
    <property type="entry name" value="Elongation Factor G (Translational Gtpase), domain 3"/>
    <property type="match status" value="1"/>
</dbReference>
<dbReference type="InterPro" id="IPR009000">
    <property type="entry name" value="Transl_B-barrel_sf"/>
</dbReference>
<dbReference type="FunFam" id="3.30.230.10:FF:000003">
    <property type="entry name" value="Elongation factor G"/>
    <property type="match status" value="1"/>
</dbReference>
<evidence type="ECO:0000256" key="3">
    <source>
        <dbReference type="ARBA" id="ARBA00022768"/>
    </source>
</evidence>
<dbReference type="Gene3D" id="2.40.30.10">
    <property type="entry name" value="Translation factors"/>
    <property type="match status" value="1"/>
</dbReference>
<dbReference type="Pfam" id="PF00009">
    <property type="entry name" value="GTP_EFTU"/>
    <property type="match status" value="1"/>
</dbReference>
<feature type="domain" description="Elongation factor EFG" evidence="7">
    <location>
        <begin position="568"/>
        <end position="658"/>
    </location>
</feature>
<accession>A0A846MVU3</accession>
<dbReference type="InterPro" id="IPR020568">
    <property type="entry name" value="Ribosomal_Su5_D2-typ_SF"/>
</dbReference>
<dbReference type="SMART" id="SM00889">
    <property type="entry name" value="EFG_IV"/>
    <property type="match status" value="1"/>
</dbReference>
<dbReference type="SUPFAM" id="SSF54980">
    <property type="entry name" value="EF-G C-terminal domain-like"/>
    <property type="match status" value="2"/>
</dbReference>
<reference evidence="9 10" key="1">
    <citation type="submission" date="2020-03" db="EMBL/GenBank/DDBJ databases">
        <title>Genomic Encyclopedia of Type Strains, Phase IV (KMG-IV): sequencing the most valuable type-strain genomes for metagenomic binning, comparative biology and taxonomic classification.</title>
        <authorList>
            <person name="Goeker M."/>
        </authorList>
    </citation>
    <scope>NUCLEOTIDE SEQUENCE [LARGE SCALE GENOMIC DNA]</scope>
    <source>
        <strain evidence="9 10">DSM 19867</strain>
    </source>
</reference>
<dbReference type="InterPro" id="IPR047872">
    <property type="entry name" value="EFG_IV"/>
</dbReference>
<dbReference type="GO" id="GO:0032790">
    <property type="term" value="P:ribosome disassembly"/>
    <property type="evidence" value="ECO:0007669"/>
    <property type="project" value="TreeGrafter"/>
</dbReference>
<dbReference type="PANTHER" id="PTHR43261:SF7">
    <property type="entry name" value="ELONGATION FACTOR G-LIKE PROTEIN"/>
    <property type="match status" value="1"/>
</dbReference>
<evidence type="ECO:0000259" key="8">
    <source>
        <dbReference type="SMART" id="SM00889"/>
    </source>
</evidence>
<keyword evidence="3 9" id="KW-0251">Elongation factor</keyword>
<dbReference type="GO" id="GO:0003746">
    <property type="term" value="F:translation elongation factor activity"/>
    <property type="evidence" value="ECO:0007669"/>
    <property type="project" value="UniProtKB-KW"/>
</dbReference>
<dbReference type="SMART" id="SM00838">
    <property type="entry name" value="EFG_C"/>
    <property type="match status" value="1"/>
</dbReference>
<dbReference type="CDD" id="cd04170">
    <property type="entry name" value="EF-G_bact"/>
    <property type="match status" value="1"/>
</dbReference>
<dbReference type="Gene3D" id="3.40.50.300">
    <property type="entry name" value="P-loop containing nucleotide triphosphate hydrolases"/>
    <property type="match status" value="1"/>
</dbReference>
<dbReference type="GO" id="GO:0003924">
    <property type="term" value="F:GTPase activity"/>
    <property type="evidence" value="ECO:0007669"/>
    <property type="project" value="InterPro"/>
</dbReference>
<evidence type="ECO:0000256" key="6">
    <source>
        <dbReference type="ARBA" id="ARBA00024731"/>
    </source>
</evidence>
<dbReference type="Gene3D" id="3.30.230.10">
    <property type="match status" value="1"/>
</dbReference>
<comment type="function">
    <text evidence="6">Catalyzes the GTP-dependent ribosomal translocation step during translation elongation. During this step, the ribosome changes from the pre-translocational (PRE) to the post-translocational (POST) state as the newly formed A-site-bound peptidyl-tRNA and P-site-bound deacylated tRNA move to the P and E sites, respectively. Catalyzes the coordinated movement of the two tRNA molecules, the mRNA and conformational changes in the ribosome.</text>
</comment>
<organism evidence="9 10">
    <name type="scientific">Rhizomicrobium palustre</name>
    <dbReference type="NCBI Taxonomy" id="189966"/>
    <lineage>
        <taxon>Bacteria</taxon>
        <taxon>Pseudomonadati</taxon>
        <taxon>Pseudomonadota</taxon>
        <taxon>Alphaproteobacteria</taxon>
        <taxon>Micropepsales</taxon>
        <taxon>Micropepsaceae</taxon>
        <taxon>Rhizomicrobium</taxon>
    </lineage>
</organism>
<proteinExistence type="predicted"/>
<dbReference type="InterPro" id="IPR000795">
    <property type="entry name" value="T_Tr_GTP-bd_dom"/>
</dbReference>
<dbReference type="EMBL" id="JAASRM010000001">
    <property type="protein sequence ID" value="NIK87281.1"/>
    <property type="molecule type" value="Genomic_DNA"/>
</dbReference>
<dbReference type="Pfam" id="PF03764">
    <property type="entry name" value="EFG_IV"/>
    <property type="match status" value="1"/>
</dbReference>
<dbReference type="CDD" id="cd01434">
    <property type="entry name" value="EFG_mtEFG1_IV"/>
    <property type="match status" value="1"/>
</dbReference>
<dbReference type="InterPro" id="IPR035649">
    <property type="entry name" value="EFG_V"/>
</dbReference>
<dbReference type="SUPFAM" id="SSF52540">
    <property type="entry name" value="P-loop containing nucleoside triphosphate hydrolases"/>
    <property type="match status" value="1"/>
</dbReference>
<dbReference type="Proteomes" id="UP000570514">
    <property type="component" value="Unassembled WGS sequence"/>
</dbReference>
<name>A0A846MVU3_9PROT</name>
<dbReference type="Gene3D" id="3.30.70.240">
    <property type="match status" value="1"/>
</dbReference>
<dbReference type="NCBIfam" id="NF009379">
    <property type="entry name" value="PRK12740.1-3"/>
    <property type="match status" value="1"/>
</dbReference>
<dbReference type="Pfam" id="PF00679">
    <property type="entry name" value="EFG_C"/>
    <property type="match status" value="1"/>
</dbReference>
<evidence type="ECO:0000256" key="2">
    <source>
        <dbReference type="ARBA" id="ARBA00022741"/>
    </source>
</evidence>
<keyword evidence="2" id="KW-0547">Nucleotide-binding</keyword>
<dbReference type="InterPro" id="IPR005517">
    <property type="entry name" value="Transl_elong_EFG/EF2_IV"/>
</dbReference>
<dbReference type="GO" id="GO:0097216">
    <property type="term" value="F:guanosine tetraphosphate binding"/>
    <property type="evidence" value="ECO:0007669"/>
    <property type="project" value="UniProtKB-ARBA"/>
</dbReference>
<dbReference type="InterPro" id="IPR035647">
    <property type="entry name" value="EFG_III/V"/>
</dbReference>
<feature type="domain" description="Translation elongation factor EFG/EF2" evidence="8">
    <location>
        <begin position="449"/>
        <end position="566"/>
    </location>
</feature>
<dbReference type="SUPFAM" id="SSF50447">
    <property type="entry name" value="Translation proteins"/>
    <property type="match status" value="1"/>
</dbReference>
<dbReference type="PANTHER" id="PTHR43261">
    <property type="entry name" value="TRANSLATION ELONGATION FACTOR G-RELATED"/>
    <property type="match status" value="1"/>
</dbReference>
<dbReference type="InterPro" id="IPR000640">
    <property type="entry name" value="EFG_V-like"/>
</dbReference>
<sequence>MALVGPYGSGKTSLLEAVLFSNGTILRKGSVAQNNTVGDAVPEARARQMSVEVNCATTNYLDQSFTFLDCPGSIEFLQDTIFTLHGIDAAVVVIEPEPSKVQMLRPYLKRLEDLQIPHILFVNKIEKASGSLRAILSTLQAASTTPLLLRQIPIWDNEQVTGFVDLALERAFAYRDGQHSEAIAINDVDREKQARYQMLERLADYDERLMEELLSDQEPAREEVFGDLRREFAEGLVVPVLIGSAERGQGITRLMKALRHECPDVNLAAARLSIPVSSDVYAQVLKTSYTNHGGKVSIARVMQGVLKDGAVLKTADGTEARVSGIFSLVGQTQTKLTEAGPGQTVALARLEGVPTGATLTSGKAAPPKKAIELLTPVFKLAVQAADRKDEVKLTAALAKLIEEDPSLKFEQDGELHEMTLSGQGEIHLRVATEKLISKYGLKLLTKPASVPYKETIRKSVSQRGRHKRQSGGHGQFGDVELVIRPQERGAGFLFVDQIVGGVVPRQWIPSVEKGVIEYLKEGPLGFPVVDISVTLCDGSYHTVDSSDAAFQTAARIGMQDGMPQCAPVLLEPIMKVKIHVPNESTSKINAVVSGRRGSLLGYDAREGWNNWDTVEAEMPQSEIGNLIVDLRSLTQGVATFEMEFDHLAELSGKIADQVVAARKAAKEEAKAG</sequence>
<dbReference type="Pfam" id="PF22042">
    <property type="entry name" value="EF-G_D2"/>
    <property type="match status" value="1"/>
</dbReference>
<evidence type="ECO:0000259" key="7">
    <source>
        <dbReference type="SMART" id="SM00838"/>
    </source>
</evidence>
<dbReference type="CDD" id="cd01342">
    <property type="entry name" value="Translation_Factor_II_like"/>
    <property type="match status" value="1"/>
</dbReference>
<evidence type="ECO:0000256" key="5">
    <source>
        <dbReference type="ARBA" id="ARBA00023134"/>
    </source>
</evidence>
<dbReference type="NCBIfam" id="NF009381">
    <property type="entry name" value="PRK12740.1-5"/>
    <property type="match status" value="1"/>
</dbReference>
<dbReference type="NCBIfam" id="NF009891">
    <property type="entry name" value="PRK13351.1-1"/>
    <property type="match status" value="1"/>
</dbReference>
<dbReference type="CDD" id="cd03713">
    <property type="entry name" value="EFG_mtEFG_C"/>
    <property type="match status" value="1"/>
</dbReference>
<evidence type="ECO:0000313" key="9">
    <source>
        <dbReference type="EMBL" id="NIK87281.1"/>
    </source>
</evidence>
<gene>
    <name evidence="9" type="ORF">FHS83_000599</name>
</gene>